<evidence type="ECO:0000256" key="3">
    <source>
        <dbReference type="ARBA" id="ARBA00022475"/>
    </source>
</evidence>
<dbReference type="NCBIfam" id="NF007414">
    <property type="entry name" value="PRK09952.1"/>
    <property type="match status" value="1"/>
</dbReference>
<reference evidence="9 10" key="1">
    <citation type="submission" date="2013-02" db="EMBL/GenBank/DDBJ databases">
        <title>The complete genome sequence of Corynebacterium vitaeruminis DSM 20294.</title>
        <authorList>
            <person name="Ruckert C."/>
            <person name="Albersmeier A."/>
            <person name="Kalinowski J."/>
        </authorList>
    </citation>
    <scope>NUCLEOTIDE SEQUENCE [LARGE SCALE GENOMIC DNA]</scope>
    <source>
        <strain evidence="10">ATCC 10234</strain>
    </source>
</reference>
<dbReference type="PATRIC" id="fig|1224164.3.peg.1000"/>
<keyword evidence="10" id="KW-1185">Reference proteome</keyword>
<evidence type="ECO:0000256" key="6">
    <source>
        <dbReference type="ARBA" id="ARBA00023136"/>
    </source>
</evidence>
<keyword evidence="4 7" id="KW-0812">Transmembrane</keyword>
<evidence type="ECO:0000256" key="4">
    <source>
        <dbReference type="ARBA" id="ARBA00022692"/>
    </source>
</evidence>
<dbReference type="InterPro" id="IPR011701">
    <property type="entry name" value="MFS"/>
</dbReference>
<dbReference type="EMBL" id="CP004353">
    <property type="protein sequence ID" value="AHI22392.1"/>
    <property type="molecule type" value="Genomic_DNA"/>
</dbReference>
<evidence type="ECO:0000313" key="10">
    <source>
        <dbReference type="Proteomes" id="UP000019222"/>
    </source>
</evidence>
<evidence type="ECO:0000256" key="1">
    <source>
        <dbReference type="ARBA" id="ARBA00004651"/>
    </source>
</evidence>
<dbReference type="InterPro" id="IPR020846">
    <property type="entry name" value="MFS_dom"/>
</dbReference>
<protein>
    <submittedName>
        <fullName evidence="9">Shikimate transporter</fullName>
    </submittedName>
</protein>
<feature type="transmembrane region" description="Helical" evidence="7">
    <location>
        <begin position="301"/>
        <end position="318"/>
    </location>
</feature>
<dbReference type="GO" id="GO:0005886">
    <property type="term" value="C:plasma membrane"/>
    <property type="evidence" value="ECO:0007669"/>
    <property type="project" value="UniProtKB-SubCell"/>
</dbReference>
<dbReference type="PANTHER" id="PTHR43045">
    <property type="entry name" value="SHIKIMATE TRANSPORTER"/>
    <property type="match status" value="1"/>
</dbReference>
<feature type="transmembrane region" description="Helical" evidence="7">
    <location>
        <begin position="324"/>
        <end position="345"/>
    </location>
</feature>
<feature type="transmembrane region" description="Helical" evidence="7">
    <location>
        <begin position="366"/>
        <end position="387"/>
    </location>
</feature>
<dbReference type="CDD" id="cd17369">
    <property type="entry name" value="MFS_ShiA_like"/>
    <property type="match status" value="1"/>
</dbReference>
<dbReference type="PROSITE" id="PS50850">
    <property type="entry name" value="MFS"/>
    <property type="match status" value="1"/>
</dbReference>
<keyword evidence="3" id="KW-1003">Cell membrane</keyword>
<dbReference type="Gene3D" id="1.20.1250.20">
    <property type="entry name" value="MFS general substrate transporter like domains"/>
    <property type="match status" value="2"/>
</dbReference>
<feature type="transmembrane region" description="Helical" evidence="7">
    <location>
        <begin position="184"/>
        <end position="207"/>
    </location>
</feature>
<feature type="transmembrane region" description="Helical" evidence="7">
    <location>
        <begin position="12"/>
        <end position="35"/>
    </location>
</feature>
<evidence type="ECO:0000256" key="5">
    <source>
        <dbReference type="ARBA" id="ARBA00022989"/>
    </source>
</evidence>
<proteinExistence type="predicted"/>
<evidence type="ECO:0000256" key="7">
    <source>
        <dbReference type="SAM" id="Phobius"/>
    </source>
</evidence>
<evidence type="ECO:0000256" key="2">
    <source>
        <dbReference type="ARBA" id="ARBA00022448"/>
    </source>
</evidence>
<keyword evidence="6 7" id="KW-0472">Membrane</keyword>
<dbReference type="KEGG" id="cvt:B843_05015"/>
<keyword evidence="2" id="KW-0813">Transport</keyword>
<dbReference type="AlphaFoldDB" id="W5XZQ9"/>
<gene>
    <name evidence="9" type="ORF">B843_05015</name>
</gene>
<feature type="transmembrane region" description="Helical" evidence="7">
    <location>
        <begin position="399"/>
        <end position="417"/>
    </location>
</feature>
<dbReference type="eggNOG" id="COG0477">
    <property type="taxonomic scope" value="Bacteria"/>
</dbReference>
<dbReference type="GO" id="GO:0022857">
    <property type="term" value="F:transmembrane transporter activity"/>
    <property type="evidence" value="ECO:0007669"/>
    <property type="project" value="InterPro"/>
</dbReference>
<feature type="transmembrane region" description="Helical" evidence="7">
    <location>
        <begin position="111"/>
        <end position="137"/>
    </location>
</feature>
<sequence>MELTTGQQRRAALGSFVGAVVEWYDFLLYGLVAALVLNSQFFPGLSPAVGTLSAFATVGVGFLFRPMGGAVFGHFGDKLGPKRVLTWTMTLMGIATVAIGVLPTFGQVGLWAPLLLTACRALQGFAVGGEWGGAALLAVRAAPKDRQAFFSSGVQVGYSVGLLLSTGAVTVMNLVCTDEQFLRWGWRVPFLVSAVLIAFGLWVRLGVVEMRPEDDVMRPKRRLPFIEAIAAHPTAFFAIIGVRLAEMFSMYIVTTFGLAYSVQHFGWDRQFFLNISLVLGVLGIFSIPAFAYLSDRVGRKPVYVTGALVVAAATWPFFKALESGNVVLTAAFAVLIVSVGHDMVVSVQQPMITKMFGKAHQYSGAGLGYQVAAVFAGGFTPFIAQWIVARTDGAWQGVAWYLIAGAVISALTVGVLMRKAD</sequence>
<feature type="transmembrane region" description="Helical" evidence="7">
    <location>
        <begin position="271"/>
        <end position="294"/>
    </location>
</feature>
<feature type="transmembrane region" description="Helical" evidence="7">
    <location>
        <begin position="149"/>
        <end position="172"/>
    </location>
</feature>
<feature type="transmembrane region" description="Helical" evidence="7">
    <location>
        <begin position="84"/>
        <end position="105"/>
    </location>
</feature>
<keyword evidence="5 7" id="KW-1133">Transmembrane helix</keyword>
<dbReference type="SUPFAM" id="SSF103473">
    <property type="entry name" value="MFS general substrate transporter"/>
    <property type="match status" value="1"/>
</dbReference>
<dbReference type="RefSeq" id="WP_051483453.1">
    <property type="nucleotide sequence ID" value="NZ_CP004353.1"/>
</dbReference>
<dbReference type="InterPro" id="IPR036259">
    <property type="entry name" value="MFS_trans_sf"/>
</dbReference>
<feature type="domain" description="Major facilitator superfamily (MFS) profile" evidence="8">
    <location>
        <begin position="11"/>
        <end position="421"/>
    </location>
</feature>
<feature type="transmembrane region" description="Helical" evidence="7">
    <location>
        <begin position="228"/>
        <end position="251"/>
    </location>
</feature>
<feature type="transmembrane region" description="Helical" evidence="7">
    <location>
        <begin position="41"/>
        <end position="64"/>
    </location>
</feature>
<accession>W5XZQ9</accession>
<dbReference type="PANTHER" id="PTHR43045:SF1">
    <property type="entry name" value="SHIKIMATE TRANSPORTER"/>
    <property type="match status" value="1"/>
</dbReference>
<evidence type="ECO:0000259" key="8">
    <source>
        <dbReference type="PROSITE" id="PS50850"/>
    </source>
</evidence>
<evidence type="ECO:0000313" key="9">
    <source>
        <dbReference type="EMBL" id="AHI22392.1"/>
    </source>
</evidence>
<name>W5XZQ9_9CORY</name>
<dbReference type="Proteomes" id="UP000019222">
    <property type="component" value="Chromosome"/>
</dbReference>
<comment type="subcellular location">
    <subcellularLocation>
        <location evidence="1">Cell membrane</location>
        <topology evidence="1">Multi-pass membrane protein</topology>
    </subcellularLocation>
</comment>
<dbReference type="HOGENOM" id="CLU_001265_39_5_11"/>
<dbReference type="Pfam" id="PF07690">
    <property type="entry name" value="MFS_1"/>
    <property type="match status" value="1"/>
</dbReference>
<organism evidence="9 10">
    <name type="scientific">Corynebacterium vitaeruminis DSM 20294</name>
    <dbReference type="NCBI Taxonomy" id="1224164"/>
    <lineage>
        <taxon>Bacteria</taxon>
        <taxon>Bacillati</taxon>
        <taxon>Actinomycetota</taxon>
        <taxon>Actinomycetes</taxon>
        <taxon>Mycobacteriales</taxon>
        <taxon>Corynebacteriaceae</taxon>
        <taxon>Corynebacterium</taxon>
    </lineage>
</organism>